<protein>
    <submittedName>
        <fullName evidence="1">Uncharacterized protein</fullName>
    </submittedName>
</protein>
<proteinExistence type="predicted"/>
<dbReference type="EMBL" id="GGEC01068296">
    <property type="protein sequence ID" value="MBX48780.1"/>
    <property type="molecule type" value="Transcribed_RNA"/>
</dbReference>
<dbReference type="AlphaFoldDB" id="A0A2P2P244"/>
<reference evidence="1" key="1">
    <citation type="submission" date="2018-02" db="EMBL/GenBank/DDBJ databases">
        <title>Rhizophora mucronata_Transcriptome.</title>
        <authorList>
            <person name="Meera S.P."/>
            <person name="Sreeshan A."/>
            <person name="Augustine A."/>
        </authorList>
    </citation>
    <scope>NUCLEOTIDE SEQUENCE</scope>
    <source>
        <tissue evidence="1">Leaf</tissue>
    </source>
</reference>
<sequence length="33" mass="3883">MVITCMVANHLMVSQTIVRNNLMFSQFFTMTSW</sequence>
<accession>A0A2P2P244</accession>
<evidence type="ECO:0000313" key="1">
    <source>
        <dbReference type="EMBL" id="MBX48780.1"/>
    </source>
</evidence>
<name>A0A2P2P244_RHIMU</name>
<organism evidence="1">
    <name type="scientific">Rhizophora mucronata</name>
    <name type="common">Asiatic mangrove</name>
    <dbReference type="NCBI Taxonomy" id="61149"/>
    <lineage>
        <taxon>Eukaryota</taxon>
        <taxon>Viridiplantae</taxon>
        <taxon>Streptophyta</taxon>
        <taxon>Embryophyta</taxon>
        <taxon>Tracheophyta</taxon>
        <taxon>Spermatophyta</taxon>
        <taxon>Magnoliopsida</taxon>
        <taxon>eudicotyledons</taxon>
        <taxon>Gunneridae</taxon>
        <taxon>Pentapetalae</taxon>
        <taxon>rosids</taxon>
        <taxon>fabids</taxon>
        <taxon>Malpighiales</taxon>
        <taxon>Rhizophoraceae</taxon>
        <taxon>Rhizophora</taxon>
    </lineage>
</organism>